<dbReference type="RefSeq" id="WP_174410938.1">
    <property type="nucleotide sequence ID" value="NZ_BLVP01000036.1"/>
</dbReference>
<dbReference type="Pfam" id="PF16778">
    <property type="entry name" value="Phage_tail_APC"/>
    <property type="match status" value="1"/>
</dbReference>
<dbReference type="Proteomes" id="UP000503820">
    <property type="component" value="Unassembled WGS sequence"/>
</dbReference>
<comment type="caution">
    <text evidence="2">The sequence shown here is derived from an EMBL/GenBank/DDBJ whole genome shotgun (WGS) entry which is preliminary data.</text>
</comment>
<evidence type="ECO:0000313" key="3">
    <source>
        <dbReference type="Proteomes" id="UP000503820"/>
    </source>
</evidence>
<evidence type="ECO:0000259" key="1">
    <source>
        <dbReference type="Pfam" id="PF16778"/>
    </source>
</evidence>
<protein>
    <recommendedName>
        <fullName evidence="1">Phage tail assembly chaperone-like domain-containing protein</fullName>
    </recommendedName>
</protein>
<feature type="domain" description="Phage tail assembly chaperone-like" evidence="1">
    <location>
        <begin position="76"/>
        <end position="147"/>
    </location>
</feature>
<reference evidence="2 3" key="1">
    <citation type="submission" date="2020-05" db="EMBL/GenBank/DDBJ databases">
        <title>Draft genome sequence of Desulfovibrio psychrotolerans JS1T.</title>
        <authorList>
            <person name="Ueno A."/>
            <person name="Tamazawa S."/>
            <person name="Tamamura S."/>
            <person name="Murakami T."/>
            <person name="Kiyama T."/>
            <person name="Inomata H."/>
            <person name="Amano Y."/>
            <person name="Miyakawa K."/>
            <person name="Tamaki H."/>
            <person name="Naganuma T."/>
            <person name="Kaneko K."/>
        </authorList>
    </citation>
    <scope>NUCLEOTIDE SEQUENCE [LARGE SCALE GENOMIC DNA]</scope>
    <source>
        <strain evidence="2 3">JS1</strain>
    </source>
</reference>
<gene>
    <name evidence="2" type="ORF">DSM19430T_30080</name>
</gene>
<evidence type="ECO:0000313" key="2">
    <source>
        <dbReference type="EMBL" id="GFM38324.1"/>
    </source>
</evidence>
<name>A0A7J0BZC7_9BACT</name>
<organism evidence="2 3">
    <name type="scientific">Desulfovibrio psychrotolerans</name>
    <dbReference type="NCBI Taxonomy" id="415242"/>
    <lineage>
        <taxon>Bacteria</taxon>
        <taxon>Pseudomonadati</taxon>
        <taxon>Thermodesulfobacteriota</taxon>
        <taxon>Desulfovibrionia</taxon>
        <taxon>Desulfovibrionales</taxon>
        <taxon>Desulfovibrionaceae</taxon>
        <taxon>Desulfovibrio</taxon>
    </lineage>
</organism>
<dbReference type="AlphaFoldDB" id="A0A7J0BZC7"/>
<accession>A0A7J0BZC7</accession>
<dbReference type="EMBL" id="BLVP01000036">
    <property type="protein sequence ID" value="GFM38324.1"/>
    <property type="molecule type" value="Genomic_DNA"/>
</dbReference>
<dbReference type="InterPro" id="IPR031893">
    <property type="entry name" value="Phage_tail_APC"/>
</dbReference>
<sequence length="152" mass="17079">MQILDCTTTTYMDQHGGGTRYPDLADTPVLDWIERGQRLVLYLGCDEATAQALAETNAPFSVRIVAAEEVADFVWQATRTKRNDLLSAAVGIRDRHRDERELVAAAVRTETTLTEPQFIELLTYIDALRQIPQGFPYPAAVEWPEAPVFINQ</sequence>
<keyword evidence="3" id="KW-1185">Reference proteome</keyword>
<proteinExistence type="predicted"/>